<comment type="caution">
    <text evidence="3">The sequence shown here is derived from an EMBL/GenBank/DDBJ whole genome shotgun (WGS) entry which is preliminary data.</text>
</comment>
<dbReference type="Proteomes" id="UP001148313">
    <property type="component" value="Unassembled WGS sequence"/>
</dbReference>
<evidence type="ECO:0000256" key="1">
    <source>
        <dbReference type="ARBA" id="ARBA00022729"/>
    </source>
</evidence>
<accession>A0ABT4VL77</accession>
<keyword evidence="4" id="KW-1185">Reference proteome</keyword>
<feature type="chain" id="PRO_5045917617" evidence="2">
    <location>
        <begin position="24"/>
        <end position="338"/>
    </location>
</feature>
<dbReference type="InterPro" id="IPR018389">
    <property type="entry name" value="DctP_fam"/>
</dbReference>
<dbReference type="EMBL" id="JAPJZH010000004">
    <property type="protein sequence ID" value="MDA4845426.1"/>
    <property type="molecule type" value="Genomic_DNA"/>
</dbReference>
<dbReference type="RefSeq" id="WP_271089049.1">
    <property type="nucleotide sequence ID" value="NZ_JAPJZH010000004.1"/>
</dbReference>
<evidence type="ECO:0000313" key="4">
    <source>
        <dbReference type="Proteomes" id="UP001148313"/>
    </source>
</evidence>
<dbReference type="InterPro" id="IPR038404">
    <property type="entry name" value="TRAP_DctP_sf"/>
</dbReference>
<name>A0ABT4VL77_9HYPH</name>
<gene>
    <name evidence="3" type="ORF">OOZ53_08705</name>
</gene>
<dbReference type="CDD" id="cd13665">
    <property type="entry name" value="PBP2_TRAP_Dctp3_4"/>
    <property type="match status" value="1"/>
</dbReference>
<dbReference type="PANTHER" id="PTHR33376:SF15">
    <property type="entry name" value="BLL6794 PROTEIN"/>
    <property type="match status" value="1"/>
</dbReference>
<evidence type="ECO:0000313" key="3">
    <source>
        <dbReference type="EMBL" id="MDA4845426.1"/>
    </source>
</evidence>
<dbReference type="Pfam" id="PF03480">
    <property type="entry name" value="DctP"/>
    <property type="match status" value="1"/>
</dbReference>
<sequence>MNRLFKLAASAAIFVSATAGALAADYNFTIAGWAPPTHGLNSIMWPNMVKMMEEASDGKVTAEIKYGLAPPPAMMDLVLDGAADLTVIFHGYQPGRFVGTKLIELPGYEGNAEQASVAYWRVHEEHLAKLDEHKGVKLLALHTHGPGQMHTNEKIGSLADLDGLKTRIGGGVAGDVGAELGLVGIRVPAPKVYETLASGAADAVAMPMESRKGFKLTEVAKNVYEMPGGFYRGSFAMIMNQEAFDKLPDDVKAVLESEVFGEVASRMLGKAWDQIDSEGIAVTKSSEDNSISVASDADVAAYQPIIDKVTTSVLSELSDKGVDAKAAHEMIQKEMSAN</sequence>
<dbReference type="PANTHER" id="PTHR33376">
    <property type="match status" value="1"/>
</dbReference>
<organism evidence="3 4">
    <name type="scientific">Hoeflea poritis</name>
    <dbReference type="NCBI Taxonomy" id="2993659"/>
    <lineage>
        <taxon>Bacteria</taxon>
        <taxon>Pseudomonadati</taxon>
        <taxon>Pseudomonadota</taxon>
        <taxon>Alphaproteobacteria</taxon>
        <taxon>Hyphomicrobiales</taxon>
        <taxon>Rhizobiaceae</taxon>
        <taxon>Hoeflea</taxon>
    </lineage>
</organism>
<reference evidence="3" key="1">
    <citation type="submission" date="2022-11" db="EMBL/GenBank/DDBJ databases">
        <title>Hoeflea poritis sp. nov., isolated from scleractinian coral Porites lutea.</title>
        <authorList>
            <person name="Zhang G."/>
            <person name="Wei Q."/>
            <person name="Cai L."/>
        </authorList>
    </citation>
    <scope>NUCLEOTIDE SEQUENCE</scope>
    <source>
        <strain evidence="3">E7-10</strain>
    </source>
</reference>
<keyword evidence="1 2" id="KW-0732">Signal</keyword>
<evidence type="ECO:0000256" key="2">
    <source>
        <dbReference type="SAM" id="SignalP"/>
    </source>
</evidence>
<dbReference type="Gene3D" id="3.40.190.170">
    <property type="entry name" value="Bacterial extracellular solute-binding protein, family 7"/>
    <property type="match status" value="1"/>
</dbReference>
<feature type="signal peptide" evidence="2">
    <location>
        <begin position="1"/>
        <end position="23"/>
    </location>
</feature>
<protein>
    <submittedName>
        <fullName evidence="3">TRAP transporter substrate-binding protein</fullName>
    </submittedName>
</protein>
<proteinExistence type="predicted"/>